<comment type="similarity">
    <text evidence="1">Belongs to the DNA polymerase type-Y family.</text>
</comment>
<feature type="compositionally biased region" description="Basic and acidic residues" evidence="3">
    <location>
        <begin position="582"/>
        <end position="596"/>
    </location>
</feature>
<feature type="domain" description="UmuC" evidence="4">
    <location>
        <begin position="6"/>
        <end position="234"/>
    </location>
</feature>
<dbReference type="Pfam" id="PF00817">
    <property type="entry name" value="IMS"/>
    <property type="match status" value="1"/>
</dbReference>
<feature type="region of interest" description="Disordered" evidence="3">
    <location>
        <begin position="535"/>
        <end position="607"/>
    </location>
</feature>
<dbReference type="InterPro" id="IPR043502">
    <property type="entry name" value="DNA/RNA_pol_sf"/>
</dbReference>
<keyword evidence="6" id="KW-1185">Reference proteome</keyword>
<name>A0A7Y0F2T1_9BIFI</name>
<dbReference type="EMBL" id="JAAIIH010000001">
    <property type="protein sequence ID" value="NMN00032.1"/>
    <property type="molecule type" value="Genomic_DNA"/>
</dbReference>
<dbReference type="AlphaFoldDB" id="A0A7Y0F2T1"/>
<dbReference type="GO" id="GO:0042276">
    <property type="term" value="P:error-prone translesion synthesis"/>
    <property type="evidence" value="ECO:0007669"/>
    <property type="project" value="TreeGrafter"/>
</dbReference>
<dbReference type="PANTHER" id="PTHR11076:SF35">
    <property type="entry name" value="DNA REPAIR PROTEIN HOMOLOG YOBH"/>
    <property type="match status" value="1"/>
</dbReference>
<dbReference type="Gene3D" id="1.10.150.20">
    <property type="entry name" value="5' to 3' exonuclease, C-terminal subdomain"/>
    <property type="match status" value="1"/>
</dbReference>
<proteinExistence type="inferred from homology"/>
<dbReference type="InterPro" id="IPR050116">
    <property type="entry name" value="DNA_polymerase-Y"/>
</dbReference>
<evidence type="ECO:0000256" key="3">
    <source>
        <dbReference type="SAM" id="MobiDB-lite"/>
    </source>
</evidence>
<comment type="caution">
    <text evidence="5">The sequence shown here is derived from an EMBL/GenBank/DDBJ whole genome shotgun (WGS) entry which is preliminary data.</text>
</comment>
<dbReference type="PANTHER" id="PTHR11076">
    <property type="entry name" value="DNA REPAIR POLYMERASE UMUC / TRANSFERASE FAMILY MEMBER"/>
    <property type="match status" value="1"/>
</dbReference>
<protein>
    <submittedName>
        <fullName evidence="5">ImpB/MucB/SamB family protein</fullName>
    </submittedName>
</protein>
<evidence type="ECO:0000256" key="1">
    <source>
        <dbReference type="ARBA" id="ARBA00010945"/>
    </source>
</evidence>
<evidence type="ECO:0000259" key="4">
    <source>
        <dbReference type="PROSITE" id="PS50173"/>
    </source>
</evidence>
<dbReference type="PROSITE" id="PS50173">
    <property type="entry name" value="UMUC"/>
    <property type="match status" value="1"/>
</dbReference>
<accession>A0A7Y0F2T1</accession>
<dbReference type="GO" id="GO:0006281">
    <property type="term" value="P:DNA repair"/>
    <property type="evidence" value="ECO:0007669"/>
    <property type="project" value="InterPro"/>
</dbReference>
<dbReference type="Gene3D" id="3.30.70.270">
    <property type="match status" value="1"/>
</dbReference>
<feature type="compositionally biased region" description="Basic and acidic residues" evidence="3">
    <location>
        <begin position="552"/>
        <end position="564"/>
    </location>
</feature>
<dbReference type="InterPro" id="IPR001126">
    <property type="entry name" value="UmuC"/>
</dbReference>
<comment type="function">
    <text evidence="2">Poorly processive, error-prone DNA polymerase involved in untargeted mutagenesis. Copies undamaged DNA at stalled replication forks, which arise in vivo from mismatched or misaligned primer ends. These misaligned primers can be extended by PolIV. Exhibits no 3'-5' exonuclease (proofreading) activity. May be involved in translesional synthesis, in conjunction with the beta clamp from PolIII.</text>
</comment>
<organism evidence="5 6">
    <name type="scientific">Bifidobacterium moraviense</name>
    <dbReference type="NCBI Taxonomy" id="2675323"/>
    <lineage>
        <taxon>Bacteria</taxon>
        <taxon>Bacillati</taxon>
        <taxon>Actinomycetota</taxon>
        <taxon>Actinomycetes</taxon>
        <taxon>Bifidobacteriales</taxon>
        <taxon>Bifidobacteriaceae</taxon>
        <taxon>Bifidobacterium</taxon>
    </lineage>
</organism>
<evidence type="ECO:0000256" key="2">
    <source>
        <dbReference type="ARBA" id="ARBA00025589"/>
    </source>
</evidence>
<dbReference type="InterPro" id="IPR043128">
    <property type="entry name" value="Rev_trsase/Diguanyl_cyclase"/>
</dbReference>
<dbReference type="GO" id="GO:0009432">
    <property type="term" value="P:SOS response"/>
    <property type="evidence" value="ECO:0007669"/>
    <property type="project" value="TreeGrafter"/>
</dbReference>
<reference evidence="5 6" key="1">
    <citation type="submission" date="2020-02" db="EMBL/GenBank/DDBJ databases">
        <title>Characterization of phylogenetic diversity of novel bifidobacterial species isolated in Czech ZOOs.</title>
        <authorList>
            <person name="Lugli G.A."/>
            <person name="Vera N.B."/>
            <person name="Ventura M."/>
        </authorList>
    </citation>
    <scope>NUCLEOTIDE SEQUENCE [LARGE SCALE GENOMIC DNA]</scope>
    <source>
        <strain evidence="5 6">DSM 109958</strain>
    </source>
</reference>
<evidence type="ECO:0000313" key="6">
    <source>
        <dbReference type="Proteomes" id="UP000588277"/>
    </source>
</evidence>
<dbReference type="Proteomes" id="UP000588277">
    <property type="component" value="Unassembled WGS sequence"/>
</dbReference>
<evidence type="ECO:0000313" key="5">
    <source>
        <dbReference type="EMBL" id="NMN00032.1"/>
    </source>
</evidence>
<dbReference type="GO" id="GO:0003887">
    <property type="term" value="F:DNA-directed DNA polymerase activity"/>
    <property type="evidence" value="ECO:0007669"/>
    <property type="project" value="TreeGrafter"/>
</dbReference>
<dbReference type="SUPFAM" id="SSF56672">
    <property type="entry name" value="DNA/RNA polymerases"/>
    <property type="match status" value="1"/>
</dbReference>
<sequence>MAERTYLAIDLKSFYASAECAALGLDPLTTNLVVADVNRTEKTICLAVSPSLKACGLPGRARLFEVVERMRLVNEERRLRAPGRRLSGTSWNADELAASPSLKASYLAVRPRMAYYMQVSADIYGIYLRYASPEDIHVYSIDEVFIDVTRYLRYFGVTAHELARMIVGEILARTGITATAGIGTNLYLAKVAMDIVAKHMPADADGVRVAELDEESYRRLLWAHRPLTDFWRVGRGYARRLDGYGLRTMGDIVRCSLGGANDFYNADLLYRLFGVNAELLIDHAWGREPCTMADIKAYRSAEHSVSSGQVLHCAYPHAKARLVVREMADALALDLVGRGLTTGRICLFVGYDRDSPRADGEPRTTDWYGRSVPKPAGGYAELDTRTSSGQAIVAATAALYDRIVDPRLMVRRITVTAGDVRAATGIGEDEAGRYEQPDLFSAEAGTAAESDVRDAARDHEVQRAMLAVRDKFGRNAVLRGMNLEEGATGRDRNEQIGGHAAGDAGDVLVRRAADVRDGRYLPAWVDAQRQIWMPLAEHPGRGPDPGRGTRVPQDREPADADHPSGEPPRIAAGKPPSGTLHPTDDYRDVMDAERPRTPRHPPMSRDKRAAQFMPFAALTGYESVLERTAQDVERRYLDQTDPMRD</sequence>
<gene>
    <name evidence="5" type="ORF">G1C96_0609</name>
</gene>
<dbReference type="GO" id="GO:0005829">
    <property type="term" value="C:cytosol"/>
    <property type="evidence" value="ECO:0007669"/>
    <property type="project" value="TreeGrafter"/>
</dbReference>
<dbReference type="GO" id="GO:0003684">
    <property type="term" value="F:damaged DNA binding"/>
    <property type="evidence" value="ECO:0007669"/>
    <property type="project" value="InterPro"/>
</dbReference>